<accession>A0A1S2LVJ2</accession>
<protein>
    <submittedName>
        <fullName evidence="2">Uncharacterized protein</fullName>
    </submittedName>
</protein>
<feature type="region of interest" description="Disordered" evidence="1">
    <location>
        <begin position="122"/>
        <end position="159"/>
    </location>
</feature>
<proteinExistence type="predicted"/>
<dbReference type="AlphaFoldDB" id="A0A1S2LVJ2"/>
<dbReference type="STRING" id="472963.BKP45_21175"/>
<dbReference type="RefSeq" id="WP_071391139.1">
    <property type="nucleotide sequence ID" value="NZ_MLQS01000035.1"/>
</dbReference>
<keyword evidence="3" id="KW-1185">Reference proteome</keyword>
<sequence length="273" mass="31795">MKSGNIKQYSHLSQFSTVQQFNETINYVLDNYGDQFTKGELLAFEQLTRFSVKEIGICNARICKLVEAAQVKQGGISRSTFERMLRKAKNLGILSIFNTTREKGGFSHNVYVFHRFDGATNEKLTERKTPKKPTKSTVQNPKTNSKTISVENKINNKDLRPPTLESLDHTYVPSFVPTNFTKAVKPFFNRAKEICELWDRAVIAYRSQKFDEPIEHFAPTIIKAFKETVYQWKRKRIKTGFKQYYYGTTLGMMVVENRRMVASRRCERHWLYG</sequence>
<gene>
    <name evidence="2" type="ORF">BKP45_21175</name>
</gene>
<dbReference type="OrthoDB" id="2697418at2"/>
<dbReference type="EMBL" id="MLQS01000035">
    <property type="protein sequence ID" value="OIJ16519.1"/>
    <property type="molecule type" value="Genomic_DNA"/>
</dbReference>
<name>A0A1S2LVJ2_9BACI</name>
<dbReference type="Proteomes" id="UP000180057">
    <property type="component" value="Unassembled WGS sequence"/>
</dbReference>
<organism evidence="2 3">
    <name type="scientific">Anaerobacillus alkalidiazotrophicus</name>
    <dbReference type="NCBI Taxonomy" id="472963"/>
    <lineage>
        <taxon>Bacteria</taxon>
        <taxon>Bacillati</taxon>
        <taxon>Bacillota</taxon>
        <taxon>Bacilli</taxon>
        <taxon>Bacillales</taxon>
        <taxon>Bacillaceae</taxon>
        <taxon>Anaerobacillus</taxon>
    </lineage>
</organism>
<evidence type="ECO:0000313" key="3">
    <source>
        <dbReference type="Proteomes" id="UP000180057"/>
    </source>
</evidence>
<evidence type="ECO:0000256" key="1">
    <source>
        <dbReference type="SAM" id="MobiDB-lite"/>
    </source>
</evidence>
<comment type="caution">
    <text evidence="2">The sequence shown here is derived from an EMBL/GenBank/DDBJ whole genome shotgun (WGS) entry which is preliminary data.</text>
</comment>
<evidence type="ECO:0000313" key="2">
    <source>
        <dbReference type="EMBL" id="OIJ16519.1"/>
    </source>
</evidence>
<feature type="compositionally biased region" description="Polar residues" evidence="1">
    <location>
        <begin position="135"/>
        <end position="153"/>
    </location>
</feature>
<reference evidence="2 3" key="1">
    <citation type="submission" date="2016-10" db="EMBL/GenBank/DDBJ databases">
        <title>Draft genome sequences of four alkaliphilic bacteria belonging to the Anaerobacillus genus.</title>
        <authorList>
            <person name="Bassil N.M."/>
            <person name="Lloyd J.R."/>
        </authorList>
    </citation>
    <scope>NUCLEOTIDE SEQUENCE [LARGE SCALE GENOMIC DNA]</scope>
    <source>
        <strain evidence="2 3">DSM 22531</strain>
    </source>
</reference>